<proteinExistence type="predicted"/>
<evidence type="ECO:0008006" key="3">
    <source>
        <dbReference type="Google" id="ProtNLM"/>
    </source>
</evidence>
<dbReference type="PANTHER" id="PTHR46546:SF4">
    <property type="entry name" value="SHEWANELLA-LIKE PROTEIN PHOSPHATASE 1"/>
    <property type="match status" value="1"/>
</dbReference>
<reference evidence="1 2" key="1">
    <citation type="journal article" date="2019" name="G3 (Bethesda)">
        <title>Sequencing of a Wild Apple (Malus baccata) Genome Unravels the Differences Between Cultivated and Wild Apple Species Regarding Disease Resistance and Cold Tolerance.</title>
        <authorList>
            <person name="Chen X."/>
        </authorList>
    </citation>
    <scope>NUCLEOTIDE SEQUENCE [LARGE SCALE GENOMIC DNA]</scope>
    <source>
        <strain evidence="2">cv. Shandingzi</strain>
        <tissue evidence="1">Leaves</tissue>
    </source>
</reference>
<keyword evidence="2" id="KW-1185">Reference proteome</keyword>
<dbReference type="PANTHER" id="PTHR46546">
    <property type="entry name" value="SHEWANELLA-LIKE PROTEIN PHOSPHATASE 1"/>
    <property type="match status" value="1"/>
</dbReference>
<evidence type="ECO:0000313" key="1">
    <source>
        <dbReference type="EMBL" id="TQD97016.1"/>
    </source>
</evidence>
<dbReference type="EMBL" id="VIEB01000280">
    <property type="protein sequence ID" value="TQD97016.1"/>
    <property type="molecule type" value="Genomic_DNA"/>
</dbReference>
<comment type="caution">
    <text evidence="1">The sequence shown here is derived from an EMBL/GenBank/DDBJ whole genome shotgun (WGS) entry which is preliminary data.</text>
</comment>
<dbReference type="InterPro" id="IPR029052">
    <property type="entry name" value="Metallo-depent_PP-like"/>
</dbReference>
<dbReference type="AlphaFoldDB" id="A0A540ME50"/>
<evidence type="ECO:0000313" key="2">
    <source>
        <dbReference type="Proteomes" id="UP000315295"/>
    </source>
</evidence>
<sequence length="293" mass="32968">MLVYPLTHVFRCVETLSNGCNLEHIKSLTVHCNLVNGNHETINVEGDFRFVDTGGFDECLDFLEYLDDNRDDWEEAFVGWVGVSKRMKEERKTPQNYWDPWNLVRVLKSTVSLIILFPSLFRNVSSDKVFRILGQKQKGVIARSILLRPGGPLACELARHAVVLKVNDWVFCHGGLVPQHVAYGVERMNREVSDWMRGLVESDDNASLSSPPSPPRDVTTLQAVGAKGRVVGHTPQPTGANCEYDCSIWRIDVGMSSGVLNSRPEVLEIKDNKARVIRSKKDPSSELMVVDYI</sequence>
<dbReference type="Proteomes" id="UP000315295">
    <property type="component" value="Unassembled WGS sequence"/>
</dbReference>
<gene>
    <name evidence="1" type="ORF">C1H46_017328</name>
</gene>
<dbReference type="Gene3D" id="3.60.21.10">
    <property type="match status" value="1"/>
</dbReference>
<name>A0A540ME50_MALBA</name>
<protein>
    <recommendedName>
        <fullName evidence="3">Calcineurin-like phosphoesterase domain-containing protein</fullName>
    </recommendedName>
</protein>
<organism evidence="1 2">
    <name type="scientific">Malus baccata</name>
    <name type="common">Siberian crab apple</name>
    <name type="synonym">Pyrus baccata</name>
    <dbReference type="NCBI Taxonomy" id="106549"/>
    <lineage>
        <taxon>Eukaryota</taxon>
        <taxon>Viridiplantae</taxon>
        <taxon>Streptophyta</taxon>
        <taxon>Embryophyta</taxon>
        <taxon>Tracheophyta</taxon>
        <taxon>Spermatophyta</taxon>
        <taxon>Magnoliopsida</taxon>
        <taxon>eudicotyledons</taxon>
        <taxon>Gunneridae</taxon>
        <taxon>Pentapetalae</taxon>
        <taxon>rosids</taxon>
        <taxon>fabids</taxon>
        <taxon>Rosales</taxon>
        <taxon>Rosaceae</taxon>
        <taxon>Amygdaloideae</taxon>
        <taxon>Maleae</taxon>
        <taxon>Malus</taxon>
    </lineage>
</organism>
<dbReference type="SUPFAM" id="SSF56300">
    <property type="entry name" value="Metallo-dependent phosphatases"/>
    <property type="match status" value="1"/>
</dbReference>
<accession>A0A540ME50</accession>
<dbReference type="STRING" id="106549.A0A540ME50"/>